<dbReference type="InterPro" id="IPR027417">
    <property type="entry name" value="P-loop_NTPase"/>
</dbReference>
<dbReference type="PANTHER" id="PTHR42711:SF5">
    <property type="entry name" value="ABC TRANSPORTER ATP-BINDING PROTEIN NATA"/>
    <property type="match status" value="1"/>
</dbReference>
<keyword evidence="2" id="KW-0813">Transport</keyword>
<keyword evidence="8" id="KW-1185">Reference proteome</keyword>
<dbReference type="Pfam" id="PF00005">
    <property type="entry name" value="ABC_tran"/>
    <property type="match status" value="1"/>
</dbReference>
<comment type="similarity">
    <text evidence="1">Belongs to the ABC transporter superfamily.</text>
</comment>
<dbReference type="RefSeq" id="WP_081162931.1">
    <property type="nucleotide sequence ID" value="NZ_LWBP01000056.1"/>
</dbReference>
<comment type="caution">
    <text evidence="7">The sequence shown here is derived from an EMBL/GenBank/DDBJ whole genome shotgun (WGS) entry which is preliminary data.</text>
</comment>
<accession>A0A1V9G6M0</accession>
<evidence type="ECO:0000313" key="7">
    <source>
        <dbReference type="EMBL" id="OQP66202.1"/>
    </source>
</evidence>
<dbReference type="SMART" id="SM00382">
    <property type="entry name" value="AAA"/>
    <property type="match status" value="1"/>
</dbReference>
<dbReference type="PROSITE" id="PS50893">
    <property type="entry name" value="ABC_TRANSPORTER_2"/>
    <property type="match status" value="1"/>
</dbReference>
<evidence type="ECO:0000256" key="2">
    <source>
        <dbReference type="ARBA" id="ARBA00022448"/>
    </source>
</evidence>
<dbReference type="OrthoDB" id="963173at2"/>
<evidence type="ECO:0000256" key="3">
    <source>
        <dbReference type="ARBA" id="ARBA00022458"/>
    </source>
</evidence>
<sequence>MHKRIAEIQSYLQHNDHSLAVRRILDASLDTADLSLLKEAIAFSRLYRQYKDAGLPPAFIESANSLLNRIDQVAERFTERTAPLVTASQISKTYSSGNFSLQPISLQVNTGDVLGIVGENGNGKTTLLRCMAAQLALTSGELQFAQLENPDHYEIKHHLAFIPQRIPRWFGLLKDNLHFSAAISGVKGEENEVMVDFMLERLDLTPYAHLTWNQISSGYRTRFEIARILLQKPKLLILDEPLANLDINAQQSILTDLRFMAKSVHNPMGILLSSQQLHEVEKIADTVLLIKKGSCLFRTGEQEKTATAFVIELETTVKRDQLLNVLAAEGEVQFNGGFYTVSSATLPAQEMLAKLVTAGIPISYFRDITHSTKRFI</sequence>
<reference evidence="8" key="1">
    <citation type="submission" date="2016-04" db="EMBL/GenBank/DDBJ databases">
        <authorList>
            <person name="Chen L."/>
            <person name="Zhuang W."/>
            <person name="Wang G."/>
        </authorList>
    </citation>
    <scope>NUCLEOTIDE SEQUENCE [LARGE SCALE GENOMIC DNA]</scope>
    <source>
        <strain evidence="8">208</strain>
    </source>
</reference>
<keyword evidence="3" id="KW-0536">Nodulation</keyword>
<proteinExistence type="inferred from homology"/>
<protein>
    <recommendedName>
        <fullName evidence="6">ABC transporter domain-containing protein</fullName>
    </recommendedName>
</protein>
<organism evidence="7 8">
    <name type="scientific">Niastella populi</name>
    <dbReference type="NCBI Taxonomy" id="550983"/>
    <lineage>
        <taxon>Bacteria</taxon>
        <taxon>Pseudomonadati</taxon>
        <taxon>Bacteroidota</taxon>
        <taxon>Chitinophagia</taxon>
        <taxon>Chitinophagales</taxon>
        <taxon>Chitinophagaceae</taxon>
        <taxon>Niastella</taxon>
    </lineage>
</organism>
<keyword evidence="5" id="KW-0067">ATP-binding</keyword>
<dbReference type="InterPro" id="IPR003593">
    <property type="entry name" value="AAA+_ATPase"/>
</dbReference>
<dbReference type="Gene3D" id="3.40.50.300">
    <property type="entry name" value="P-loop containing nucleotide triphosphate hydrolases"/>
    <property type="match status" value="1"/>
</dbReference>
<gene>
    <name evidence="7" type="ORF">A4R26_14020</name>
</gene>
<dbReference type="SUPFAM" id="SSF52540">
    <property type="entry name" value="P-loop containing nucleoside triphosphate hydrolases"/>
    <property type="match status" value="1"/>
</dbReference>
<dbReference type="AlphaFoldDB" id="A0A1V9G6M0"/>
<name>A0A1V9G6M0_9BACT</name>
<evidence type="ECO:0000259" key="6">
    <source>
        <dbReference type="PROSITE" id="PS50893"/>
    </source>
</evidence>
<dbReference type="Proteomes" id="UP000192276">
    <property type="component" value="Unassembled WGS sequence"/>
</dbReference>
<keyword evidence="4" id="KW-0547">Nucleotide-binding</keyword>
<dbReference type="STRING" id="550983.A4R26_14020"/>
<feature type="domain" description="ABC transporter" evidence="6">
    <location>
        <begin position="85"/>
        <end position="317"/>
    </location>
</feature>
<dbReference type="PANTHER" id="PTHR42711">
    <property type="entry name" value="ABC TRANSPORTER ATP-BINDING PROTEIN"/>
    <property type="match status" value="1"/>
</dbReference>
<dbReference type="InterPro" id="IPR050763">
    <property type="entry name" value="ABC_transporter_ATP-binding"/>
</dbReference>
<dbReference type="GO" id="GO:0016887">
    <property type="term" value="F:ATP hydrolysis activity"/>
    <property type="evidence" value="ECO:0007669"/>
    <property type="project" value="InterPro"/>
</dbReference>
<evidence type="ECO:0000256" key="1">
    <source>
        <dbReference type="ARBA" id="ARBA00005417"/>
    </source>
</evidence>
<evidence type="ECO:0000256" key="5">
    <source>
        <dbReference type="ARBA" id="ARBA00022840"/>
    </source>
</evidence>
<dbReference type="EMBL" id="LWBP01000056">
    <property type="protein sequence ID" value="OQP66202.1"/>
    <property type="molecule type" value="Genomic_DNA"/>
</dbReference>
<evidence type="ECO:0000313" key="8">
    <source>
        <dbReference type="Proteomes" id="UP000192276"/>
    </source>
</evidence>
<dbReference type="GO" id="GO:0005524">
    <property type="term" value="F:ATP binding"/>
    <property type="evidence" value="ECO:0007669"/>
    <property type="project" value="UniProtKB-KW"/>
</dbReference>
<evidence type="ECO:0000256" key="4">
    <source>
        <dbReference type="ARBA" id="ARBA00022741"/>
    </source>
</evidence>
<dbReference type="InterPro" id="IPR003439">
    <property type="entry name" value="ABC_transporter-like_ATP-bd"/>
</dbReference>